<gene>
    <name evidence="1" type="ORF">ACFO0D_15840</name>
</gene>
<evidence type="ECO:0000313" key="1">
    <source>
        <dbReference type="EMBL" id="MFC4639809.1"/>
    </source>
</evidence>
<name>A0ABV9IBV1_9DEIO</name>
<proteinExistence type="predicted"/>
<protein>
    <submittedName>
        <fullName evidence="1">Uncharacterized protein</fullName>
    </submittedName>
</protein>
<reference evidence="2" key="1">
    <citation type="journal article" date="2019" name="Int. J. Syst. Evol. Microbiol.">
        <title>The Global Catalogue of Microorganisms (GCM) 10K type strain sequencing project: providing services to taxonomists for standard genome sequencing and annotation.</title>
        <authorList>
            <consortium name="The Broad Institute Genomics Platform"/>
            <consortium name="The Broad Institute Genome Sequencing Center for Infectious Disease"/>
            <person name="Wu L."/>
            <person name="Ma J."/>
        </authorList>
    </citation>
    <scope>NUCLEOTIDE SEQUENCE [LARGE SCALE GENOMIC DNA]</scope>
    <source>
        <strain evidence="2">CCUG 55995</strain>
    </source>
</reference>
<comment type="caution">
    <text evidence="1">The sequence shown here is derived from an EMBL/GenBank/DDBJ whole genome shotgun (WGS) entry which is preliminary data.</text>
</comment>
<dbReference type="EMBL" id="JBHSEI010000010">
    <property type="protein sequence ID" value="MFC4639809.1"/>
    <property type="molecule type" value="Genomic_DNA"/>
</dbReference>
<evidence type="ECO:0000313" key="2">
    <source>
        <dbReference type="Proteomes" id="UP001595952"/>
    </source>
</evidence>
<dbReference type="RefSeq" id="WP_380062786.1">
    <property type="nucleotide sequence ID" value="NZ_JBHSEI010000010.1"/>
</dbReference>
<keyword evidence="2" id="KW-1185">Reference proteome</keyword>
<accession>A0ABV9IBV1</accession>
<dbReference type="Proteomes" id="UP001595952">
    <property type="component" value="Unassembled WGS sequence"/>
</dbReference>
<sequence>MDFEAWKQADQSRMAEFAVELEALARAHGFQVEPNLRVVEADHAFPRLQVTFLQMETSAEQRERARAAQQIRALFRQ</sequence>
<organism evidence="1 2">
    <name type="scientific">Deinococcus hohokamensis</name>
    <dbReference type="NCBI Taxonomy" id="309883"/>
    <lineage>
        <taxon>Bacteria</taxon>
        <taxon>Thermotogati</taxon>
        <taxon>Deinococcota</taxon>
        <taxon>Deinococci</taxon>
        <taxon>Deinococcales</taxon>
        <taxon>Deinococcaceae</taxon>
        <taxon>Deinococcus</taxon>
    </lineage>
</organism>